<dbReference type="InterPro" id="IPR005467">
    <property type="entry name" value="His_kinase_dom"/>
</dbReference>
<dbReference type="STRING" id="1471761.B0W44_04180"/>
<dbReference type="InterPro" id="IPR004358">
    <property type="entry name" value="Sig_transdc_His_kin-like_C"/>
</dbReference>
<dbReference type="PRINTS" id="PR00344">
    <property type="entry name" value="BCTRLSENSOR"/>
</dbReference>
<evidence type="ECO:0000256" key="8">
    <source>
        <dbReference type="ARBA" id="ARBA00023012"/>
    </source>
</evidence>
<dbReference type="InterPro" id="IPR050980">
    <property type="entry name" value="2C_sensor_his_kinase"/>
</dbReference>
<dbReference type="InterPro" id="IPR036890">
    <property type="entry name" value="HATPase_C_sf"/>
</dbReference>
<dbReference type="PROSITE" id="PS50109">
    <property type="entry name" value="HIS_KIN"/>
    <property type="match status" value="1"/>
</dbReference>
<dbReference type="PANTHER" id="PTHR44936">
    <property type="entry name" value="SENSOR PROTEIN CREC"/>
    <property type="match status" value="1"/>
</dbReference>
<dbReference type="Pfam" id="PF02518">
    <property type="entry name" value="HATPase_c"/>
    <property type="match status" value="1"/>
</dbReference>
<evidence type="ECO:0000256" key="9">
    <source>
        <dbReference type="SAM" id="Phobius"/>
    </source>
</evidence>
<feature type="transmembrane region" description="Helical" evidence="9">
    <location>
        <begin position="43"/>
        <end position="63"/>
    </location>
</feature>
<evidence type="ECO:0000259" key="10">
    <source>
        <dbReference type="PROSITE" id="PS50109"/>
    </source>
</evidence>
<dbReference type="Gene3D" id="3.30.565.10">
    <property type="entry name" value="Histidine kinase-like ATPase, C-terminal domain"/>
    <property type="match status" value="1"/>
</dbReference>
<dbReference type="InterPro" id="IPR003594">
    <property type="entry name" value="HATPase_dom"/>
</dbReference>
<reference evidence="11 12" key="1">
    <citation type="journal article" date="2015" name="Int. J. Syst. Evol. Microbiol.">
        <title>Novibacillus thermophilus gen. nov., sp. nov., a Gram-staining-negative and moderately thermophilic member of the family Thermoactinomycetaceae.</title>
        <authorList>
            <person name="Yang G."/>
            <person name="Chen J."/>
            <person name="Zhou S."/>
        </authorList>
    </citation>
    <scope>NUCLEOTIDE SEQUENCE [LARGE SCALE GENOMIC DNA]</scope>
    <source>
        <strain evidence="11 12">SG-1</strain>
    </source>
</reference>
<evidence type="ECO:0000256" key="2">
    <source>
        <dbReference type="ARBA" id="ARBA00012438"/>
    </source>
</evidence>
<keyword evidence="5" id="KW-0547">Nucleotide-binding</keyword>
<dbReference type="CDD" id="cd00075">
    <property type="entry name" value="HATPase"/>
    <property type="match status" value="1"/>
</dbReference>
<dbReference type="PANTHER" id="PTHR44936:SF9">
    <property type="entry name" value="SENSOR PROTEIN CREC"/>
    <property type="match status" value="1"/>
</dbReference>
<proteinExistence type="predicted"/>
<dbReference type="SMART" id="SM00387">
    <property type="entry name" value="HATPase_c"/>
    <property type="match status" value="1"/>
</dbReference>
<dbReference type="GO" id="GO:0004673">
    <property type="term" value="F:protein histidine kinase activity"/>
    <property type="evidence" value="ECO:0007669"/>
    <property type="project" value="UniProtKB-EC"/>
</dbReference>
<evidence type="ECO:0000256" key="6">
    <source>
        <dbReference type="ARBA" id="ARBA00022777"/>
    </source>
</evidence>
<dbReference type="SUPFAM" id="SSF55874">
    <property type="entry name" value="ATPase domain of HSP90 chaperone/DNA topoisomerase II/histidine kinase"/>
    <property type="match status" value="1"/>
</dbReference>
<evidence type="ECO:0000313" key="12">
    <source>
        <dbReference type="Proteomes" id="UP000188603"/>
    </source>
</evidence>
<dbReference type="RefSeq" id="WP_077721249.1">
    <property type="nucleotide sequence ID" value="NZ_CP019699.1"/>
</dbReference>
<dbReference type="Proteomes" id="UP000188603">
    <property type="component" value="Chromosome"/>
</dbReference>
<keyword evidence="8" id="KW-0902">Two-component regulatory system</keyword>
<evidence type="ECO:0000256" key="7">
    <source>
        <dbReference type="ARBA" id="ARBA00022840"/>
    </source>
</evidence>
<feature type="transmembrane region" description="Helical" evidence="9">
    <location>
        <begin position="139"/>
        <end position="160"/>
    </location>
</feature>
<feature type="transmembrane region" description="Helical" evidence="9">
    <location>
        <begin position="20"/>
        <end position="36"/>
    </location>
</feature>
<protein>
    <recommendedName>
        <fullName evidence="2">histidine kinase</fullName>
        <ecNumber evidence="2">2.7.13.3</ecNumber>
    </recommendedName>
</protein>
<dbReference type="AlphaFoldDB" id="A0A1U9KBN1"/>
<sequence length="418" mass="47580">MLVIVPLAGELNFYPFNDAFRVSFGTPTFFFFLLLLRKIHPVVSGGLVGFLVVEFRILLDFLFRAQEFADAFQSRYPTFFYYVTFALLFYLTKVNRFHHKPVVIGLLGILAEVSASLAELTFQYIAFSSVFTLSDVHKVIVIAIFRSFFVVGFFNLMNLYQTKIKEAEVRKQNLHLLMVTSNLYVEAFQLKKTLQSTEEVTKSSYHLYRQLKSYSTASPLDFPEELCQQALKIAGEIHEIKKDNQRIFAGLSKLISDEQFAEYMDMSELMTIIVQVNRKYADSLGKTIRFVLDIEDCHTHYHAYSILSIVNHVVENAIEAIEDTGVITLSVSKQHRSVLFRIGDNGPGIPHKHLHLIYKPGFTSKYDRDGNPSTGIGLSYVQEMIAGLGGDVNVQTRPHVDGSVFTVRLPEANLVRRT</sequence>
<dbReference type="GO" id="GO:0000160">
    <property type="term" value="P:phosphorelay signal transduction system"/>
    <property type="evidence" value="ECO:0007669"/>
    <property type="project" value="UniProtKB-KW"/>
</dbReference>
<feature type="transmembrane region" description="Helical" evidence="9">
    <location>
        <begin position="75"/>
        <end position="91"/>
    </location>
</feature>
<dbReference type="OrthoDB" id="1674512at2"/>
<keyword evidence="4" id="KW-0808">Transferase</keyword>
<keyword evidence="6" id="KW-0418">Kinase</keyword>
<keyword evidence="9" id="KW-1133">Transmembrane helix</keyword>
<gene>
    <name evidence="11" type="ORF">B0W44_04180</name>
</gene>
<dbReference type="EMBL" id="CP019699">
    <property type="protein sequence ID" value="AQS57391.1"/>
    <property type="molecule type" value="Genomic_DNA"/>
</dbReference>
<evidence type="ECO:0000256" key="5">
    <source>
        <dbReference type="ARBA" id="ARBA00022741"/>
    </source>
</evidence>
<accession>A0A1U9KBN1</accession>
<dbReference type="KEGG" id="ntr:B0W44_04180"/>
<evidence type="ECO:0000256" key="1">
    <source>
        <dbReference type="ARBA" id="ARBA00000085"/>
    </source>
</evidence>
<dbReference type="GO" id="GO:0005524">
    <property type="term" value="F:ATP binding"/>
    <property type="evidence" value="ECO:0007669"/>
    <property type="project" value="UniProtKB-KW"/>
</dbReference>
<keyword evidence="12" id="KW-1185">Reference proteome</keyword>
<keyword evidence="3" id="KW-0597">Phosphoprotein</keyword>
<comment type="catalytic activity">
    <reaction evidence="1">
        <text>ATP + protein L-histidine = ADP + protein N-phospho-L-histidine.</text>
        <dbReference type="EC" id="2.7.13.3"/>
    </reaction>
</comment>
<feature type="transmembrane region" description="Helical" evidence="9">
    <location>
        <begin position="103"/>
        <end position="127"/>
    </location>
</feature>
<feature type="domain" description="Histidine kinase" evidence="10">
    <location>
        <begin position="251"/>
        <end position="413"/>
    </location>
</feature>
<evidence type="ECO:0000313" key="11">
    <source>
        <dbReference type="EMBL" id="AQS57391.1"/>
    </source>
</evidence>
<organism evidence="11 12">
    <name type="scientific">Novibacillus thermophilus</name>
    <dbReference type="NCBI Taxonomy" id="1471761"/>
    <lineage>
        <taxon>Bacteria</taxon>
        <taxon>Bacillati</taxon>
        <taxon>Bacillota</taxon>
        <taxon>Bacilli</taxon>
        <taxon>Bacillales</taxon>
        <taxon>Thermoactinomycetaceae</taxon>
        <taxon>Novibacillus</taxon>
    </lineage>
</organism>
<evidence type="ECO:0000256" key="4">
    <source>
        <dbReference type="ARBA" id="ARBA00022679"/>
    </source>
</evidence>
<name>A0A1U9KBN1_9BACL</name>
<keyword evidence="9" id="KW-0812">Transmembrane</keyword>
<keyword evidence="7 11" id="KW-0067">ATP-binding</keyword>
<evidence type="ECO:0000256" key="3">
    <source>
        <dbReference type="ARBA" id="ARBA00022553"/>
    </source>
</evidence>
<keyword evidence="9" id="KW-0472">Membrane</keyword>
<dbReference type="EC" id="2.7.13.3" evidence="2"/>